<evidence type="ECO:0000313" key="2">
    <source>
        <dbReference type="EMBL" id="MFG6441182.1"/>
    </source>
</evidence>
<dbReference type="PROSITE" id="PS00409">
    <property type="entry name" value="PROKAR_NTER_METHYL"/>
    <property type="match status" value="1"/>
</dbReference>
<accession>A0ABW7FIL9</accession>
<protein>
    <submittedName>
        <fullName evidence="2">Type IV pilin protein</fullName>
    </submittedName>
</protein>
<dbReference type="InterPro" id="IPR045584">
    <property type="entry name" value="Pilin-like"/>
</dbReference>
<name>A0ABW7FIL9_9BURK</name>
<keyword evidence="1" id="KW-1133">Transmembrane helix</keyword>
<dbReference type="InterPro" id="IPR031982">
    <property type="entry name" value="PilE-like"/>
</dbReference>
<dbReference type="PANTHER" id="PTHR30093:SF47">
    <property type="entry name" value="TYPE IV PILUS NON-CORE MINOR PILIN PILE"/>
    <property type="match status" value="1"/>
</dbReference>
<dbReference type="Proteomes" id="UP001606301">
    <property type="component" value="Unassembled WGS sequence"/>
</dbReference>
<keyword evidence="1" id="KW-0812">Transmembrane</keyword>
<organism evidence="2 3">
    <name type="scientific">Pelomonas margarita</name>
    <dbReference type="NCBI Taxonomy" id="3299031"/>
    <lineage>
        <taxon>Bacteria</taxon>
        <taxon>Pseudomonadati</taxon>
        <taxon>Pseudomonadota</taxon>
        <taxon>Betaproteobacteria</taxon>
        <taxon>Burkholderiales</taxon>
        <taxon>Sphaerotilaceae</taxon>
        <taxon>Roseateles</taxon>
    </lineage>
</organism>
<comment type="caution">
    <text evidence="2">The sequence shown here is derived from an EMBL/GenBank/DDBJ whole genome shotgun (WGS) entry which is preliminary data.</text>
</comment>
<dbReference type="Gene3D" id="3.30.700.10">
    <property type="entry name" value="Glycoprotein, Type 4 Pilin"/>
    <property type="match status" value="1"/>
</dbReference>
<dbReference type="NCBIfam" id="TIGR02532">
    <property type="entry name" value="IV_pilin_GFxxxE"/>
    <property type="match status" value="1"/>
</dbReference>
<dbReference type="Pfam" id="PF16732">
    <property type="entry name" value="ComP_DUS"/>
    <property type="match status" value="1"/>
</dbReference>
<dbReference type="InterPro" id="IPR012902">
    <property type="entry name" value="N_methyl_site"/>
</dbReference>
<gene>
    <name evidence="2" type="ORF">ACG0Z3_10880</name>
</gene>
<dbReference type="Pfam" id="PF07963">
    <property type="entry name" value="N_methyl"/>
    <property type="match status" value="1"/>
</dbReference>
<keyword evidence="3" id="KW-1185">Reference proteome</keyword>
<keyword evidence="1" id="KW-0472">Membrane</keyword>
<feature type="transmembrane region" description="Helical" evidence="1">
    <location>
        <begin position="12"/>
        <end position="35"/>
    </location>
</feature>
<reference evidence="2 3" key="1">
    <citation type="submission" date="2024-08" db="EMBL/GenBank/DDBJ databases">
        <authorList>
            <person name="Lu H."/>
        </authorList>
    </citation>
    <scope>NUCLEOTIDE SEQUENCE [LARGE SCALE GENOMIC DNA]</scope>
    <source>
        <strain evidence="2 3">LKC17W</strain>
    </source>
</reference>
<dbReference type="EMBL" id="JBIGHW010000005">
    <property type="protein sequence ID" value="MFG6441182.1"/>
    <property type="molecule type" value="Genomic_DNA"/>
</dbReference>
<evidence type="ECO:0000313" key="3">
    <source>
        <dbReference type="Proteomes" id="UP001606301"/>
    </source>
</evidence>
<proteinExistence type="predicted"/>
<dbReference type="SUPFAM" id="SSF54523">
    <property type="entry name" value="Pili subunits"/>
    <property type="match status" value="1"/>
</dbReference>
<sequence length="154" mass="16970">MCPHIPGRNRGFTLIELMVAVVVAGVLAAAAYPAFTSMVARGRRADAIAALTTVMQTQERFRSNRTRYASSFDDEGLNLDLAAAHKYYEVTMSGLGEPAYSTGYILTARPRANSPQNYDKHCQVLKLKLEGSRYTYSSEDLAGADTTAQNCWRH</sequence>
<dbReference type="PANTHER" id="PTHR30093">
    <property type="entry name" value="GENERAL SECRETION PATHWAY PROTEIN G"/>
    <property type="match status" value="1"/>
</dbReference>
<evidence type="ECO:0000256" key="1">
    <source>
        <dbReference type="SAM" id="Phobius"/>
    </source>
</evidence>